<evidence type="ECO:0000256" key="1">
    <source>
        <dbReference type="ARBA" id="ARBA00005525"/>
    </source>
</evidence>
<proteinExistence type="inferred from homology"/>
<accession>A0A481YWH3</accession>
<dbReference type="Gene3D" id="1.10.3730.10">
    <property type="entry name" value="ProC C-terminal domain-like"/>
    <property type="match status" value="1"/>
</dbReference>
<dbReference type="SUPFAM" id="SSF48179">
    <property type="entry name" value="6-phosphogluconate dehydrogenase C-terminal domain-like"/>
    <property type="match status" value="1"/>
</dbReference>
<protein>
    <submittedName>
        <fullName evidence="6">NADP oxidoreductase coenzyme F420-dependent</fullName>
    </submittedName>
</protein>
<dbReference type="Pfam" id="PF03807">
    <property type="entry name" value="F420_oxidored"/>
    <property type="match status" value="1"/>
</dbReference>
<evidence type="ECO:0000313" key="6">
    <source>
        <dbReference type="EMBL" id="QBK87125.1"/>
    </source>
</evidence>
<comment type="similarity">
    <text evidence="1">Belongs to the pyrroline-5-carboxylate reductase family.</text>
</comment>
<evidence type="ECO:0000259" key="5">
    <source>
        <dbReference type="Pfam" id="PF14748"/>
    </source>
</evidence>
<dbReference type="HAMAP" id="MF_01925">
    <property type="entry name" value="P5C_reductase"/>
    <property type="match status" value="1"/>
</dbReference>
<dbReference type="PANTHER" id="PTHR11645:SF0">
    <property type="entry name" value="PYRROLINE-5-CARBOXYLATE REDUCTASE 3"/>
    <property type="match status" value="1"/>
</dbReference>
<evidence type="ECO:0000259" key="4">
    <source>
        <dbReference type="Pfam" id="PF03807"/>
    </source>
</evidence>
<keyword evidence="2" id="KW-0521">NADP</keyword>
<reference evidence="6" key="1">
    <citation type="journal article" date="2019" name="MBio">
        <title>Virus Genomes from Deep Sea Sediments Expand the Ocean Megavirome and Support Independent Origins of Viral Gigantism.</title>
        <authorList>
            <person name="Backstrom D."/>
            <person name="Yutin N."/>
            <person name="Jorgensen S.L."/>
            <person name="Dharamshi J."/>
            <person name="Homa F."/>
            <person name="Zaremba-Niedwiedzka K."/>
            <person name="Spang A."/>
            <person name="Wolf Y.I."/>
            <person name="Koonin E.V."/>
            <person name="Ettema T.J."/>
        </authorList>
    </citation>
    <scope>NUCLEOTIDE SEQUENCE</scope>
</reference>
<dbReference type="InterPro" id="IPR008927">
    <property type="entry name" value="6-PGluconate_DH-like_C_sf"/>
</dbReference>
<dbReference type="EMBL" id="MK500344">
    <property type="protein sequence ID" value="QBK87125.1"/>
    <property type="molecule type" value="Genomic_DNA"/>
</dbReference>
<dbReference type="Pfam" id="PF14748">
    <property type="entry name" value="P5CR_dimer"/>
    <property type="match status" value="1"/>
</dbReference>
<keyword evidence="3" id="KW-0560">Oxidoreductase</keyword>
<dbReference type="InterPro" id="IPR000304">
    <property type="entry name" value="Pyrroline-COOH_reductase"/>
</dbReference>
<gene>
    <name evidence="6" type="ORF">LCMAC201_00270</name>
</gene>
<dbReference type="GO" id="GO:0004735">
    <property type="term" value="F:pyrroline-5-carboxylate reductase activity"/>
    <property type="evidence" value="ECO:0007669"/>
    <property type="project" value="InterPro"/>
</dbReference>
<dbReference type="GO" id="GO:0055129">
    <property type="term" value="P:L-proline biosynthetic process"/>
    <property type="evidence" value="ECO:0007669"/>
    <property type="project" value="TreeGrafter"/>
</dbReference>
<dbReference type="InterPro" id="IPR029036">
    <property type="entry name" value="P5CR_dimer"/>
</dbReference>
<dbReference type="SUPFAM" id="SSF51735">
    <property type="entry name" value="NAD(P)-binding Rossmann-fold domains"/>
    <property type="match status" value="1"/>
</dbReference>
<dbReference type="NCBIfam" id="TIGR00112">
    <property type="entry name" value="proC"/>
    <property type="match status" value="1"/>
</dbReference>
<feature type="domain" description="Pyrroline-5-carboxylate reductase catalytic N-terminal" evidence="4">
    <location>
        <begin position="6"/>
        <end position="95"/>
    </location>
</feature>
<feature type="domain" description="Pyrroline-5-carboxylate reductase dimerisation" evidence="5">
    <location>
        <begin position="158"/>
        <end position="260"/>
    </location>
</feature>
<evidence type="ECO:0000256" key="2">
    <source>
        <dbReference type="ARBA" id="ARBA00022857"/>
    </source>
</evidence>
<name>A0A481YWH3_9VIRU</name>
<dbReference type="FunFam" id="1.10.3730.10:FF:000001">
    <property type="entry name" value="Pyrroline-5-carboxylate reductase"/>
    <property type="match status" value="1"/>
</dbReference>
<dbReference type="PANTHER" id="PTHR11645">
    <property type="entry name" value="PYRROLINE-5-CARBOXYLATE REDUCTASE"/>
    <property type="match status" value="1"/>
</dbReference>
<sequence length="279" mass="30614">MVLKYKIGFIGFGQMARAIWHRLDKKSEISFCECTPEYASQIGQEFSLKPRNLAELVEWSECLLFCVKPQAIDQILSEFPKIKLSQKCLITILAGTPISVFEKYLGSEIQMVRVMPNTPAVVGEAMSALYFKNVNQNYREWVIDLFSTMGTTQEIKTESQLDIVTGISGSGPAFLYKIADAIAKVGEQEGLDYNTSLKLIAQTMRGAGKMLLTTPSPPDLIKQVASPGGTTQAGLDIYNRSEIDSQLQAVITGAIVRSREIMRGCDPAPLTAERSSGSG</sequence>
<evidence type="ECO:0000256" key="3">
    <source>
        <dbReference type="ARBA" id="ARBA00023002"/>
    </source>
</evidence>
<organism evidence="6">
    <name type="scientific">Marseillevirus LCMAC201</name>
    <dbReference type="NCBI Taxonomy" id="2506605"/>
    <lineage>
        <taxon>Viruses</taxon>
        <taxon>Varidnaviria</taxon>
        <taxon>Bamfordvirae</taxon>
        <taxon>Nucleocytoviricota</taxon>
        <taxon>Megaviricetes</taxon>
        <taxon>Pimascovirales</taxon>
        <taxon>Pimascovirales incertae sedis</taxon>
        <taxon>Marseilleviridae</taxon>
    </lineage>
</organism>
<dbReference type="PIRSF" id="PIRSF000193">
    <property type="entry name" value="Pyrrol-5-carb_rd"/>
    <property type="match status" value="1"/>
</dbReference>
<dbReference type="InterPro" id="IPR036291">
    <property type="entry name" value="NAD(P)-bd_dom_sf"/>
</dbReference>
<dbReference type="InterPro" id="IPR028939">
    <property type="entry name" value="P5C_Rdtase_cat_N"/>
</dbReference>
<dbReference type="Gene3D" id="3.40.50.720">
    <property type="entry name" value="NAD(P)-binding Rossmann-like Domain"/>
    <property type="match status" value="1"/>
</dbReference>